<gene>
    <name evidence="9" type="ORF">BINO364_LOCUS4732</name>
</gene>
<feature type="domain" description="Chitin-binding type-2" evidence="8">
    <location>
        <begin position="417"/>
        <end position="474"/>
    </location>
</feature>
<feature type="region of interest" description="Disordered" evidence="6">
    <location>
        <begin position="885"/>
        <end position="912"/>
    </location>
</feature>
<feature type="region of interest" description="Disordered" evidence="6">
    <location>
        <begin position="1089"/>
        <end position="1113"/>
    </location>
</feature>
<feature type="region of interest" description="Disordered" evidence="6">
    <location>
        <begin position="178"/>
        <end position="199"/>
    </location>
</feature>
<dbReference type="OrthoDB" id="9987187at2759"/>
<feature type="domain" description="Chitin-binding type-2" evidence="8">
    <location>
        <begin position="1326"/>
        <end position="1383"/>
    </location>
</feature>
<protein>
    <recommendedName>
        <fullName evidence="8">Chitin-binding type-2 domain-containing protein</fullName>
    </recommendedName>
</protein>
<feature type="chain" id="PRO_5035468637" description="Chitin-binding type-2 domain-containing protein" evidence="7">
    <location>
        <begin position="16"/>
        <end position="1855"/>
    </location>
</feature>
<evidence type="ECO:0000256" key="4">
    <source>
        <dbReference type="ARBA" id="ARBA00023157"/>
    </source>
</evidence>
<feature type="compositionally biased region" description="Low complexity" evidence="6">
    <location>
        <begin position="692"/>
        <end position="709"/>
    </location>
</feature>
<evidence type="ECO:0000256" key="7">
    <source>
        <dbReference type="SAM" id="SignalP"/>
    </source>
</evidence>
<dbReference type="SUPFAM" id="SSF57625">
    <property type="entry name" value="Invertebrate chitin-binding proteins"/>
    <property type="match status" value="19"/>
</dbReference>
<evidence type="ECO:0000313" key="10">
    <source>
        <dbReference type="Proteomes" id="UP000838878"/>
    </source>
</evidence>
<feature type="region of interest" description="Disordered" evidence="6">
    <location>
        <begin position="1182"/>
        <end position="1214"/>
    </location>
</feature>
<feature type="region of interest" description="Disordered" evidence="6">
    <location>
        <begin position="88"/>
        <end position="107"/>
    </location>
</feature>
<feature type="domain" description="Chitin-binding type-2" evidence="8">
    <location>
        <begin position="1427"/>
        <end position="1484"/>
    </location>
</feature>
<feature type="compositionally biased region" description="Low complexity" evidence="6">
    <location>
        <begin position="1092"/>
        <end position="1113"/>
    </location>
</feature>
<feature type="compositionally biased region" description="Low complexity" evidence="6">
    <location>
        <begin position="189"/>
        <end position="199"/>
    </location>
</feature>
<feature type="domain" description="Chitin-binding type-2" evidence="8">
    <location>
        <begin position="316"/>
        <end position="373"/>
    </location>
</feature>
<name>A0A8J9VF45_9NEOP</name>
<feature type="non-terminal residue" evidence="9">
    <location>
        <position position="1855"/>
    </location>
</feature>
<feature type="region of interest" description="Disordered" evidence="6">
    <location>
        <begin position="380"/>
        <end position="407"/>
    </location>
</feature>
<dbReference type="Gene3D" id="2.170.140.10">
    <property type="entry name" value="Chitin binding domain"/>
    <property type="match status" value="19"/>
</dbReference>
<dbReference type="GO" id="GO:0008061">
    <property type="term" value="F:chitin binding"/>
    <property type="evidence" value="ECO:0007669"/>
    <property type="project" value="UniProtKB-KW"/>
</dbReference>
<dbReference type="InterPro" id="IPR002557">
    <property type="entry name" value="Chitin-bd_dom"/>
</dbReference>
<evidence type="ECO:0000259" key="8">
    <source>
        <dbReference type="PROSITE" id="PS50940"/>
    </source>
</evidence>
<feature type="domain" description="Chitin-binding type-2" evidence="8">
    <location>
        <begin position="1124"/>
        <end position="1181"/>
    </location>
</feature>
<feature type="domain" description="Chitin-binding type-2" evidence="8">
    <location>
        <begin position="1225"/>
        <end position="1282"/>
    </location>
</feature>
<proteinExistence type="predicted"/>
<feature type="region of interest" description="Disordered" evidence="6">
    <location>
        <begin position="677"/>
        <end position="709"/>
    </location>
</feature>
<dbReference type="PANTHER" id="PTHR23301">
    <property type="entry name" value="CHITIN BINDING PERITROPHIN-A"/>
    <property type="match status" value="1"/>
</dbReference>
<feature type="region of interest" description="Disordered" evidence="6">
    <location>
        <begin position="584"/>
        <end position="608"/>
    </location>
</feature>
<feature type="region of interest" description="Disordered" evidence="6">
    <location>
        <begin position="1283"/>
        <end position="1315"/>
    </location>
</feature>
<dbReference type="SMART" id="SM00494">
    <property type="entry name" value="ChtBD2"/>
    <property type="match status" value="19"/>
</dbReference>
<feature type="compositionally biased region" description="Low complexity" evidence="6">
    <location>
        <begin position="284"/>
        <end position="302"/>
    </location>
</feature>
<feature type="compositionally biased region" description="Low complexity" evidence="6">
    <location>
        <begin position="1294"/>
        <end position="1315"/>
    </location>
</feature>
<dbReference type="PROSITE" id="PS50940">
    <property type="entry name" value="CHIT_BIND_II"/>
    <property type="match status" value="19"/>
</dbReference>
<dbReference type="InterPro" id="IPR051940">
    <property type="entry name" value="Chitin_bind-dev_reg"/>
</dbReference>
<feature type="compositionally biased region" description="Low complexity" evidence="6">
    <location>
        <begin position="385"/>
        <end position="407"/>
    </location>
</feature>
<keyword evidence="3" id="KW-0677">Repeat</keyword>
<feature type="region of interest" description="Disordered" evidence="6">
    <location>
        <begin position="481"/>
        <end position="504"/>
    </location>
</feature>
<feature type="domain" description="Chitin-binding type-2" evidence="8">
    <location>
        <begin position="1717"/>
        <end position="1774"/>
    </location>
</feature>
<feature type="domain" description="Chitin-binding type-2" evidence="8">
    <location>
        <begin position="922"/>
        <end position="979"/>
    </location>
</feature>
<feature type="domain" description="Chitin-binding type-2" evidence="8">
    <location>
        <begin position="1621"/>
        <end position="1678"/>
    </location>
</feature>
<feature type="signal peptide" evidence="7">
    <location>
        <begin position="1"/>
        <end position="15"/>
    </location>
</feature>
<feature type="compositionally biased region" description="Low complexity" evidence="6">
    <location>
        <begin position="587"/>
        <end position="608"/>
    </location>
</feature>
<feature type="domain" description="Chitin-binding type-2" evidence="8">
    <location>
        <begin position="619"/>
        <end position="676"/>
    </location>
</feature>
<sequence length="1855" mass="204925">MKVAAILLVCAIAHAQNIDLNDNGCPIDPSIEKLYPHEHCDKFYQCTHGELVLHNCTSNLLFNVDKQECDWPEDVDCGNRTIPEPCENENDNTSNENESSESENECNCNPQEAPSICAKDGSDGTLIAHENCNQFYKCFNGKHVALSCPGTLLYDAYKKQCDWPENVECGDRIIPEPCENDNDNTSTENGGNSSETDNDNGNNNRTCNCNPQEAPSICTKDGSDGTLIAHENCNQFYKCYNGKPVAMNCPGELLYDPYKEQCDWPENVECGDRIIPEPCENENDNNNTENGSNSSETNNDNGSNNRTCNCNPQEAPSICTKDGSDGTLIAHENCNQFYKCYNGKPVAMNCPGELLYDPYKEQCDWPENVECGDRIIPEPCENENDNNNTENGSNSSETDNDNGNNNRPCNCNPQEAPSICAKDGSDGTLIAHENCNQFYKCYNGKPVAMNCPGELLYNSYTEQCDWPENVECGDRIIPEPCENENDNNNTENGSNSSETDNDNGSNNRTCNCNPQEAPSICAKDGSDGTLIAHENCNQFYKCYNGQPVAMNCPGELLYNSYKEQCDWPENVECGDRIIPEPCENENDNNNTENGSNSSETDNDNGNNNRTCNCNPQEAPSICAKDGSDGTLIAHENCNQFYKCYNGQPVAMKCPGVLLYNSYTEQCDWPENVECGDRIIPDPSENDNDNDSTENGGNSSETDNDNGNNNRTCNCNPQEAPSICAKDGSDGTLIAHENCNQFYKCYNGKPVAMNCPGELLYDPYKEQCDWPENVECGDRIIPEPCENENDNNNTENGSNSSETDNDNGSNNRTCNCNPQEAPSICAKDGSDGTLIAHENCNQFYKCYNGKPVAMNCPGELLYNSYTEQCDWPENVECGDRIIPEPCENENDNNNTENGSNSSETDNDNGNNNRPCNCNPQEAPSICTKDGSDGTLIAHENCNQFYKCYNGKPVAMNCPGELLYDPYKEQCDWPENVECGDRIIPEPCENENDNNNTENGSNSSETDNDNGNNNRPCNCNPQEAPSICAKDGSDGTLIAHENCNQFYKCYNGQPVAMNCPGELLYNSYTEQCDWPENVECGDRIIPEPCENENDNNNTENGSNSSETDNDNGNNNRTCNCNPQEAPSICAKDGSDGTLIAHENCNQFYKCYNGKPVAMKCPGVLLYNSYKEQCDWPENVECGDRIIPGPGENDIDNNSTENGGSSSETDNDNGNNNRTCNCNPQEAPSICAKDGSDGTLIAHENCNQFYKCYNGNPVAMNCPGELLYDPYKEQCDWPENVECGDRIISGPGENDNDNNSTENGGNSSETDNDNGNNNRTCNCNPQEAPSICAKDGSEGTLIAHENCNQFYKCFNGKPVAMNCPGELLYNSYTEQCDWPENVECGDRIIPEPCENENDNNNTENGSNSSETDNDNGNNNRTCNCNPQEAPSICAKDGSDGTLIAHENCNQFYKCYNGKPVAMNCPGELLYDPYKEQCDWPENVECGDRIIPEPCENESDNNGTENGGSGGDSENGNGTCNCNPQEAPSICARDGTNGDLVAHENCNQFYMCFNGKPHSMTCPGELLYNAHEKQCDWPEKVACGDRIIPEPSENENNSTENGGNSGESENDNNNGTCNCNPQEAPLICEKDQSNGELVAHENCNQFYQCFNRQPMPMKCPGILLYNPYKQQCDWPENVHCGDRVITPPSENDNSDSNEEDISTEIDINNNRTCNCDPNQAESICKKDNSDSTLIAHETCNKFYVCNFGMPVAMKCGNNLLYNPYKEICDWPENVDCGNRVRLESDDNEGGCNCIPTQAPLICAREGSDNTVIAHENCNQYYLCSNGKPIAFTCFSSLLYNPYKQQCDWPENVNCGYRLH</sequence>
<feature type="domain" description="Chitin-binding type-2" evidence="8">
    <location>
        <begin position="1795"/>
        <end position="1852"/>
    </location>
</feature>
<dbReference type="GO" id="GO:0005576">
    <property type="term" value="C:extracellular region"/>
    <property type="evidence" value="ECO:0007669"/>
    <property type="project" value="InterPro"/>
</dbReference>
<dbReference type="InterPro" id="IPR036508">
    <property type="entry name" value="Chitin-bd_dom_sf"/>
</dbReference>
<feature type="region of interest" description="Disordered" evidence="6">
    <location>
        <begin position="784"/>
        <end position="807"/>
    </location>
</feature>
<evidence type="ECO:0000256" key="3">
    <source>
        <dbReference type="ARBA" id="ARBA00022737"/>
    </source>
</evidence>
<feature type="domain" description="Chitin-binding type-2" evidence="8">
    <location>
        <begin position="720"/>
        <end position="777"/>
    </location>
</feature>
<evidence type="ECO:0000256" key="6">
    <source>
        <dbReference type="SAM" id="MobiDB-lite"/>
    </source>
</evidence>
<dbReference type="Pfam" id="PF01607">
    <property type="entry name" value="CBM_14"/>
    <property type="match status" value="19"/>
</dbReference>
<feature type="domain" description="Chitin-binding type-2" evidence="8">
    <location>
        <begin position="821"/>
        <end position="878"/>
    </location>
</feature>
<feature type="domain" description="Chitin-binding type-2" evidence="8">
    <location>
        <begin position="1023"/>
        <end position="1080"/>
    </location>
</feature>
<keyword evidence="10" id="KW-1185">Reference proteome</keyword>
<evidence type="ECO:0000256" key="2">
    <source>
        <dbReference type="ARBA" id="ARBA00022729"/>
    </source>
</evidence>
<evidence type="ECO:0000313" key="9">
    <source>
        <dbReference type="EMBL" id="CAH0718210.1"/>
    </source>
</evidence>
<feature type="region of interest" description="Disordered" evidence="6">
    <location>
        <begin position="1390"/>
        <end position="1412"/>
    </location>
</feature>
<keyword evidence="1" id="KW-0147">Chitin-binding</keyword>
<feature type="compositionally biased region" description="Low complexity" evidence="6">
    <location>
        <begin position="486"/>
        <end position="504"/>
    </location>
</feature>
<feature type="domain" description="Chitin-binding type-2" evidence="8">
    <location>
        <begin position="518"/>
        <end position="575"/>
    </location>
</feature>
<keyword evidence="2 7" id="KW-0732">Signal</keyword>
<feature type="domain" description="Chitin-binding type-2" evidence="8">
    <location>
        <begin position="22"/>
        <end position="79"/>
    </location>
</feature>
<feature type="domain" description="Chitin-binding type-2" evidence="8">
    <location>
        <begin position="114"/>
        <end position="171"/>
    </location>
</feature>
<keyword evidence="4" id="KW-1015">Disulfide bond</keyword>
<feature type="compositionally biased region" description="Low complexity" evidence="6">
    <location>
        <begin position="890"/>
        <end position="912"/>
    </location>
</feature>
<feature type="domain" description="Chitin-binding type-2" evidence="8">
    <location>
        <begin position="215"/>
        <end position="272"/>
    </location>
</feature>
<evidence type="ECO:0000256" key="5">
    <source>
        <dbReference type="ARBA" id="ARBA00023180"/>
    </source>
</evidence>
<feature type="region of interest" description="Disordered" evidence="6">
    <location>
        <begin position="1583"/>
        <end position="1610"/>
    </location>
</feature>
<accession>A0A8J9VF45</accession>
<dbReference type="PANTHER" id="PTHR23301:SF0">
    <property type="entry name" value="CHITIN-BINDING TYPE-2 DOMAIN-CONTAINING PROTEIN-RELATED"/>
    <property type="match status" value="1"/>
</dbReference>
<keyword evidence="5" id="KW-0325">Glycoprotein</keyword>
<reference evidence="9" key="1">
    <citation type="submission" date="2021-12" db="EMBL/GenBank/DDBJ databases">
        <authorList>
            <person name="Martin H S."/>
        </authorList>
    </citation>
    <scope>NUCLEOTIDE SEQUENCE</scope>
</reference>
<feature type="domain" description="Chitin-binding type-2" evidence="8">
    <location>
        <begin position="1524"/>
        <end position="1581"/>
    </location>
</feature>
<dbReference type="EMBL" id="OV170232">
    <property type="protein sequence ID" value="CAH0718210.1"/>
    <property type="molecule type" value="Genomic_DNA"/>
</dbReference>
<feature type="region of interest" description="Disordered" evidence="6">
    <location>
        <begin position="281"/>
        <end position="302"/>
    </location>
</feature>
<feature type="compositionally biased region" description="Low complexity" evidence="6">
    <location>
        <begin position="991"/>
        <end position="1013"/>
    </location>
</feature>
<feature type="compositionally biased region" description="Low complexity" evidence="6">
    <location>
        <begin position="1395"/>
        <end position="1412"/>
    </location>
</feature>
<feature type="compositionally biased region" description="Low complexity" evidence="6">
    <location>
        <begin position="789"/>
        <end position="807"/>
    </location>
</feature>
<feature type="compositionally biased region" description="Low complexity" evidence="6">
    <location>
        <begin position="1193"/>
        <end position="1214"/>
    </location>
</feature>
<dbReference type="Proteomes" id="UP000838878">
    <property type="component" value="Chromosome 12"/>
</dbReference>
<feature type="region of interest" description="Disordered" evidence="6">
    <location>
        <begin position="986"/>
        <end position="1013"/>
    </location>
</feature>
<organism evidence="9 10">
    <name type="scientific">Brenthis ino</name>
    <name type="common">lesser marbled fritillary</name>
    <dbReference type="NCBI Taxonomy" id="405034"/>
    <lineage>
        <taxon>Eukaryota</taxon>
        <taxon>Metazoa</taxon>
        <taxon>Ecdysozoa</taxon>
        <taxon>Arthropoda</taxon>
        <taxon>Hexapoda</taxon>
        <taxon>Insecta</taxon>
        <taxon>Pterygota</taxon>
        <taxon>Neoptera</taxon>
        <taxon>Endopterygota</taxon>
        <taxon>Lepidoptera</taxon>
        <taxon>Glossata</taxon>
        <taxon>Ditrysia</taxon>
        <taxon>Papilionoidea</taxon>
        <taxon>Nymphalidae</taxon>
        <taxon>Heliconiinae</taxon>
        <taxon>Argynnini</taxon>
        <taxon>Brenthis</taxon>
    </lineage>
</organism>
<evidence type="ECO:0000256" key="1">
    <source>
        <dbReference type="ARBA" id="ARBA00022669"/>
    </source>
</evidence>